<sequence>MHDRKCYPYEIHDTRGCRNDKPTTGVIWRYFTLEQFVQVHTHALKTLAIHSYARFTTEADGTMNSFGNTRICAAAMEILATKLAAEPVGVIMLTSVEFSRSYKSFGTVLNRLVMWCTSAQVPPQIQ</sequence>
<evidence type="ECO:0000313" key="2">
    <source>
        <dbReference type="Proteomes" id="UP000499080"/>
    </source>
</evidence>
<dbReference type="EMBL" id="BGPR01000331">
    <property type="protein sequence ID" value="GBM13627.1"/>
    <property type="molecule type" value="Genomic_DNA"/>
</dbReference>
<reference evidence="1 2" key="1">
    <citation type="journal article" date="2019" name="Sci. Rep.">
        <title>Orb-weaving spider Araneus ventricosus genome elucidates the spidroin gene catalogue.</title>
        <authorList>
            <person name="Kono N."/>
            <person name="Nakamura H."/>
            <person name="Ohtoshi R."/>
            <person name="Moran D.A.P."/>
            <person name="Shinohara A."/>
            <person name="Yoshida Y."/>
            <person name="Fujiwara M."/>
            <person name="Mori M."/>
            <person name="Tomita M."/>
            <person name="Arakawa K."/>
        </authorList>
    </citation>
    <scope>NUCLEOTIDE SEQUENCE [LARGE SCALE GENOMIC DNA]</scope>
</reference>
<protein>
    <submittedName>
        <fullName evidence="1">Uncharacterized protein</fullName>
    </submittedName>
</protein>
<accession>A0A4Y2DBY7</accession>
<gene>
    <name evidence="1" type="ORF">AVEN_229595_1</name>
</gene>
<comment type="caution">
    <text evidence="1">The sequence shown here is derived from an EMBL/GenBank/DDBJ whole genome shotgun (WGS) entry which is preliminary data.</text>
</comment>
<keyword evidence="2" id="KW-1185">Reference proteome</keyword>
<organism evidence="1 2">
    <name type="scientific">Araneus ventricosus</name>
    <name type="common">Orbweaver spider</name>
    <name type="synonym">Epeira ventricosa</name>
    <dbReference type="NCBI Taxonomy" id="182803"/>
    <lineage>
        <taxon>Eukaryota</taxon>
        <taxon>Metazoa</taxon>
        <taxon>Ecdysozoa</taxon>
        <taxon>Arthropoda</taxon>
        <taxon>Chelicerata</taxon>
        <taxon>Arachnida</taxon>
        <taxon>Araneae</taxon>
        <taxon>Araneomorphae</taxon>
        <taxon>Entelegynae</taxon>
        <taxon>Araneoidea</taxon>
        <taxon>Araneidae</taxon>
        <taxon>Araneus</taxon>
    </lineage>
</organism>
<dbReference type="AlphaFoldDB" id="A0A4Y2DBY7"/>
<evidence type="ECO:0000313" key="1">
    <source>
        <dbReference type="EMBL" id="GBM13627.1"/>
    </source>
</evidence>
<dbReference type="Proteomes" id="UP000499080">
    <property type="component" value="Unassembled WGS sequence"/>
</dbReference>
<name>A0A4Y2DBY7_ARAVE</name>
<proteinExistence type="predicted"/>